<reference evidence="1" key="1">
    <citation type="submission" date="2014-09" db="EMBL/GenBank/DDBJ databases">
        <authorList>
            <person name="Magalhaes I.L.F."/>
            <person name="Oliveira U."/>
            <person name="Santos F.R."/>
            <person name="Vidigal T.H.D.A."/>
            <person name="Brescovit A.D."/>
            <person name="Santos A.J."/>
        </authorList>
    </citation>
    <scope>NUCLEOTIDE SEQUENCE</scope>
    <source>
        <tissue evidence="1">Shoot tissue taken approximately 20 cm above the soil surface</tissue>
    </source>
</reference>
<protein>
    <submittedName>
        <fullName evidence="1">Uncharacterized protein</fullName>
    </submittedName>
</protein>
<dbReference type="AlphaFoldDB" id="A0A0A8ZUF9"/>
<reference evidence="1" key="2">
    <citation type="journal article" date="2015" name="Data Brief">
        <title>Shoot transcriptome of the giant reed, Arundo donax.</title>
        <authorList>
            <person name="Barrero R.A."/>
            <person name="Guerrero F.D."/>
            <person name="Moolhuijzen P."/>
            <person name="Goolsby J.A."/>
            <person name="Tidwell J."/>
            <person name="Bellgard S.E."/>
            <person name="Bellgard M.I."/>
        </authorList>
    </citation>
    <scope>NUCLEOTIDE SEQUENCE</scope>
    <source>
        <tissue evidence="1">Shoot tissue taken approximately 20 cm above the soil surface</tissue>
    </source>
</reference>
<dbReference type="EMBL" id="GBRH01257485">
    <property type="protein sequence ID" value="JAD40410.1"/>
    <property type="molecule type" value="Transcribed_RNA"/>
</dbReference>
<organism evidence="1">
    <name type="scientific">Arundo donax</name>
    <name type="common">Giant reed</name>
    <name type="synonym">Donax arundinaceus</name>
    <dbReference type="NCBI Taxonomy" id="35708"/>
    <lineage>
        <taxon>Eukaryota</taxon>
        <taxon>Viridiplantae</taxon>
        <taxon>Streptophyta</taxon>
        <taxon>Embryophyta</taxon>
        <taxon>Tracheophyta</taxon>
        <taxon>Spermatophyta</taxon>
        <taxon>Magnoliopsida</taxon>
        <taxon>Liliopsida</taxon>
        <taxon>Poales</taxon>
        <taxon>Poaceae</taxon>
        <taxon>PACMAD clade</taxon>
        <taxon>Arundinoideae</taxon>
        <taxon>Arundineae</taxon>
        <taxon>Arundo</taxon>
    </lineage>
</organism>
<proteinExistence type="predicted"/>
<name>A0A0A8ZUF9_ARUDO</name>
<sequence length="30" mass="3272">MSQSGLSRLLISSEEDFCGKVESKPMVDVV</sequence>
<evidence type="ECO:0000313" key="1">
    <source>
        <dbReference type="EMBL" id="JAD40410.1"/>
    </source>
</evidence>
<accession>A0A0A8ZUF9</accession>